<keyword evidence="2" id="KW-1185">Reference proteome</keyword>
<reference evidence="1 2" key="1">
    <citation type="journal article" date="2012" name="Front. Microbiol.">
        <title>Redundancy and modularity in membrane-associated dissimilatory nitrate reduction in Bacillus.</title>
        <authorList>
            <person name="Heylen K."/>
            <person name="Keltjens J."/>
        </authorList>
    </citation>
    <scope>NUCLEOTIDE SEQUENCE [LARGE SCALE GENOMIC DNA]</scope>
    <source>
        <strain evidence="1 2">LMG 9581</strain>
    </source>
</reference>
<dbReference type="RefSeq" id="WP_003331557.1">
    <property type="nucleotide sequence ID" value="NZ_AJLR01000092.1"/>
</dbReference>
<dbReference type="EMBL" id="AJLR01000092">
    <property type="protein sequence ID" value="EKN66217.1"/>
    <property type="molecule type" value="Genomic_DNA"/>
</dbReference>
<dbReference type="AlphaFoldDB" id="K6D156"/>
<proteinExistence type="predicted"/>
<dbReference type="STRING" id="1131731.BAZO_11099"/>
<dbReference type="InterPro" id="IPR025930">
    <property type="entry name" value="NETI"/>
</dbReference>
<protein>
    <recommendedName>
        <fullName evidence="3">NETI motif-containing protein</fullName>
    </recommendedName>
</protein>
<evidence type="ECO:0000313" key="1">
    <source>
        <dbReference type="EMBL" id="EKN66217.1"/>
    </source>
</evidence>
<gene>
    <name evidence="1" type="ORF">BAZO_11099</name>
</gene>
<sequence>MSDKPKKKRFEVEDHESISDCLDRMDKEGYQPVRRMEEPVFIEVKEGKTIVQKVHKQKIVFEGILKQENK</sequence>
<dbReference type="GeneID" id="89468131"/>
<evidence type="ECO:0008006" key="3">
    <source>
        <dbReference type="Google" id="ProtNLM"/>
    </source>
</evidence>
<dbReference type="Proteomes" id="UP000006315">
    <property type="component" value="Unassembled WGS sequence"/>
</dbReference>
<dbReference type="Pfam" id="PF14044">
    <property type="entry name" value="NETI"/>
    <property type="match status" value="1"/>
</dbReference>
<accession>K6D156</accession>
<evidence type="ECO:0000313" key="2">
    <source>
        <dbReference type="Proteomes" id="UP000006315"/>
    </source>
</evidence>
<organism evidence="1 2">
    <name type="scientific">Schinkia azotoformans LMG 9581</name>
    <dbReference type="NCBI Taxonomy" id="1131731"/>
    <lineage>
        <taxon>Bacteria</taxon>
        <taxon>Bacillati</taxon>
        <taxon>Bacillota</taxon>
        <taxon>Bacilli</taxon>
        <taxon>Bacillales</taxon>
        <taxon>Bacillaceae</taxon>
        <taxon>Calidifontibacillus/Schinkia group</taxon>
        <taxon>Schinkia</taxon>
    </lineage>
</organism>
<name>K6D156_SCHAZ</name>
<comment type="caution">
    <text evidence="1">The sequence shown here is derived from an EMBL/GenBank/DDBJ whole genome shotgun (WGS) entry which is preliminary data.</text>
</comment>
<dbReference type="PATRIC" id="fig|1131731.3.peg.2291"/>